<feature type="transmembrane region" description="Helical" evidence="2">
    <location>
        <begin position="192"/>
        <end position="209"/>
    </location>
</feature>
<proteinExistence type="inferred from homology"/>
<evidence type="ECO:0000256" key="2">
    <source>
        <dbReference type="SAM" id="Phobius"/>
    </source>
</evidence>
<gene>
    <name evidence="3" type="ORF">R1sor_004070</name>
</gene>
<comment type="similarity">
    <text evidence="1">Belongs to the multi antimicrobial extrusion (MATE) (TC 2.A.66.1) family.</text>
</comment>
<accession>A0ABD3H458</accession>
<feature type="transmembrane region" description="Helical" evidence="2">
    <location>
        <begin position="53"/>
        <end position="76"/>
    </location>
</feature>
<dbReference type="Pfam" id="PF01554">
    <property type="entry name" value="MatE"/>
    <property type="match status" value="1"/>
</dbReference>
<evidence type="ECO:0000313" key="3">
    <source>
        <dbReference type="EMBL" id="KAL3686048.1"/>
    </source>
</evidence>
<keyword evidence="2" id="KW-0472">Membrane</keyword>
<dbReference type="Proteomes" id="UP001633002">
    <property type="component" value="Unassembled WGS sequence"/>
</dbReference>
<evidence type="ECO:0008006" key="5">
    <source>
        <dbReference type="Google" id="ProtNLM"/>
    </source>
</evidence>
<feature type="transmembrane region" description="Helical" evidence="2">
    <location>
        <begin position="259"/>
        <end position="283"/>
    </location>
</feature>
<reference evidence="3 4" key="1">
    <citation type="submission" date="2024-09" db="EMBL/GenBank/DDBJ databases">
        <title>Chromosome-scale assembly of Riccia sorocarpa.</title>
        <authorList>
            <person name="Paukszto L."/>
        </authorList>
    </citation>
    <scope>NUCLEOTIDE SEQUENCE [LARGE SCALE GENOMIC DNA]</scope>
    <source>
        <strain evidence="3">LP-2024</strain>
        <tissue evidence="3">Aerial parts of the thallus</tissue>
    </source>
</reference>
<sequence>MFLLTLISIPISFAWGKIGSILVFAGQDPSLFAYAVLQPLIKFLQTQSAVKAMAVLSAITLMMHVPLCYFVIYTLGKTWTGFTTEAFQDVYLFFKVAFPSAVMTCLEYWCFDLLILLSGLLPNPQLETSSLSICASVSTRVSNKLGSGLPSAAKAAVKLTISMALIQGVVVGCLLLSPRDIFPYLFSSEPDVVSYVSSMVPLLSVIAILDGCQNTLSGVARGCRWQHLGAYSNLGAFCGVGLPVSLLLTFRFHLRGYGLWGGIIAGEMTQILLLSFITCTLNWQKLADEAAQRVHGSKEHLHGALPRTVT</sequence>
<organism evidence="3 4">
    <name type="scientific">Riccia sorocarpa</name>
    <dbReference type="NCBI Taxonomy" id="122646"/>
    <lineage>
        <taxon>Eukaryota</taxon>
        <taxon>Viridiplantae</taxon>
        <taxon>Streptophyta</taxon>
        <taxon>Embryophyta</taxon>
        <taxon>Marchantiophyta</taxon>
        <taxon>Marchantiopsida</taxon>
        <taxon>Marchantiidae</taxon>
        <taxon>Marchantiales</taxon>
        <taxon>Ricciaceae</taxon>
        <taxon>Riccia</taxon>
    </lineage>
</organism>
<keyword evidence="2" id="KW-0812">Transmembrane</keyword>
<feature type="transmembrane region" description="Helical" evidence="2">
    <location>
        <begin position="230"/>
        <end position="253"/>
    </location>
</feature>
<dbReference type="PANTHER" id="PTHR11206">
    <property type="entry name" value="MULTIDRUG RESISTANCE PROTEIN"/>
    <property type="match status" value="1"/>
</dbReference>
<evidence type="ECO:0000313" key="4">
    <source>
        <dbReference type="Proteomes" id="UP001633002"/>
    </source>
</evidence>
<comment type="caution">
    <text evidence="3">The sequence shown here is derived from an EMBL/GenBank/DDBJ whole genome shotgun (WGS) entry which is preliminary data.</text>
</comment>
<feature type="transmembrane region" description="Helical" evidence="2">
    <location>
        <begin position="155"/>
        <end position="177"/>
    </location>
</feature>
<evidence type="ECO:0000256" key="1">
    <source>
        <dbReference type="ARBA" id="ARBA00010199"/>
    </source>
</evidence>
<name>A0ABD3H458_9MARC</name>
<keyword evidence="2" id="KW-1133">Transmembrane helix</keyword>
<keyword evidence="4" id="KW-1185">Reference proteome</keyword>
<dbReference type="AlphaFoldDB" id="A0ABD3H458"/>
<dbReference type="EMBL" id="JBJQOH010000006">
    <property type="protein sequence ID" value="KAL3686048.1"/>
    <property type="molecule type" value="Genomic_DNA"/>
</dbReference>
<protein>
    <recommendedName>
        <fullName evidence="5">Protein DETOXIFICATION</fullName>
    </recommendedName>
</protein>
<dbReference type="InterPro" id="IPR002528">
    <property type="entry name" value="MATE_fam"/>
</dbReference>